<evidence type="ECO:0008006" key="4">
    <source>
        <dbReference type="Google" id="ProtNLM"/>
    </source>
</evidence>
<evidence type="ECO:0000313" key="2">
    <source>
        <dbReference type="EMBL" id="SDD16293.1"/>
    </source>
</evidence>
<reference evidence="3" key="1">
    <citation type="submission" date="2016-10" db="EMBL/GenBank/DDBJ databases">
        <authorList>
            <person name="Varghese N."/>
            <person name="Submissions S."/>
        </authorList>
    </citation>
    <scope>NUCLEOTIDE SEQUENCE [LARGE SCALE GENOMIC DNA]</scope>
    <source>
        <strain evidence="3">CGMCC 4.3504</strain>
    </source>
</reference>
<organism evidence="2 3">
    <name type="scientific">Streptomyces prasinopilosus</name>
    <dbReference type="NCBI Taxonomy" id="67344"/>
    <lineage>
        <taxon>Bacteria</taxon>
        <taxon>Bacillati</taxon>
        <taxon>Actinomycetota</taxon>
        <taxon>Actinomycetes</taxon>
        <taxon>Kitasatosporales</taxon>
        <taxon>Streptomycetaceae</taxon>
        <taxon>Streptomyces</taxon>
    </lineage>
</organism>
<dbReference type="Proteomes" id="UP000182100">
    <property type="component" value="Unassembled WGS sequence"/>
</dbReference>
<feature type="region of interest" description="Disordered" evidence="1">
    <location>
        <begin position="1"/>
        <end position="26"/>
    </location>
</feature>
<dbReference type="RefSeq" id="WP_176954906.1">
    <property type="nucleotide sequence ID" value="NZ_FMZK01000005.1"/>
</dbReference>
<proteinExistence type="predicted"/>
<feature type="compositionally biased region" description="Pro residues" evidence="1">
    <location>
        <begin position="154"/>
        <end position="165"/>
    </location>
</feature>
<protein>
    <recommendedName>
        <fullName evidence="4">Cellulase</fullName>
    </recommendedName>
</protein>
<feature type="region of interest" description="Disordered" evidence="1">
    <location>
        <begin position="64"/>
        <end position="178"/>
    </location>
</feature>
<gene>
    <name evidence="2" type="ORF">SAMN05216505_105338</name>
</gene>
<feature type="compositionally biased region" description="Low complexity" evidence="1">
    <location>
        <begin position="134"/>
        <end position="153"/>
    </location>
</feature>
<name>A0A1G6SHM4_9ACTN</name>
<accession>A0A1G6SHM4</accession>
<dbReference type="PRINTS" id="PR01217">
    <property type="entry name" value="PRICHEXTENSN"/>
</dbReference>
<keyword evidence="3" id="KW-1185">Reference proteome</keyword>
<feature type="compositionally biased region" description="Pro residues" evidence="1">
    <location>
        <begin position="80"/>
        <end position="93"/>
    </location>
</feature>
<evidence type="ECO:0000313" key="3">
    <source>
        <dbReference type="Proteomes" id="UP000182100"/>
    </source>
</evidence>
<sequence>MDDFERELTHMMRGTRQQTPFDSEQRKRLYRGIRARHRSRTLWRAGGSALAVAGLSAGLALLPGLGSGSQPPADHRPLPATSPTPPPVLPSPTPSATGSAPGTSRPPLSPPVSTGPATGDAGSGTPTSAPPPATTSGSGRTPVPSSPPATTTPATPPPTSEPPYTPSFSAGLESAGSG</sequence>
<feature type="compositionally biased region" description="Low complexity" evidence="1">
    <location>
        <begin position="94"/>
        <end position="103"/>
    </location>
</feature>
<feature type="compositionally biased region" description="Basic and acidic residues" evidence="1">
    <location>
        <begin position="1"/>
        <end position="10"/>
    </location>
</feature>
<dbReference type="AlphaFoldDB" id="A0A1G6SHM4"/>
<dbReference type="EMBL" id="FMZK01000005">
    <property type="protein sequence ID" value="SDD16293.1"/>
    <property type="molecule type" value="Genomic_DNA"/>
</dbReference>
<evidence type="ECO:0000256" key="1">
    <source>
        <dbReference type="SAM" id="MobiDB-lite"/>
    </source>
</evidence>
<dbReference type="STRING" id="67344.SAMN05216505_105338"/>